<feature type="region of interest" description="Disordered" evidence="1">
    <location>
        <begin position="1"/>
        <end position="33"/>
    </location>
</feature>
<dbReference type="AlphaFoldDB" id="A0A482XUL7"/>
<evidence type="ECO:0000313" key="3">
    <source>
        <dbReference type="Proteomes" id="UP000292704"/>
    </source>
</evidence>
<name>A0A482XUL7_9EURY</name>
<dbReference type="OrthoDB" id="295069at2157"/>
<proteinExistence type="predicted"/>
<reference evidence="2 3" key="1">
    <citation type="submission" date="2019-02" db="EMBL/GenBank/DDBJ databases">
        <title>Genome analysis provides insights into bioremediation potentialities and Haloocin production by Natrinema altunense strain 4.1R isolated from Chott Douz in Tunisian desert.</title>
        <authorList>
            <person name="Najjari A."/>
            <person name="Youssef N."/>
            <person name="Ben Dhia O."/>
            <person name="Ferjani R."/>
            <person name="El Hidri D."/>
            <person name="Ouzari H.I."/>
            <person name="Cherif A."/>
        </authorList>
    </citation>
    <scope>NUCLEOTIDE SEQUENCE [LARGE SCALE GENOMIC DNA]</scope>
    <source>
        <strain evidence="2 3">4.1R</strain>
    </source>
</reference>
<evidence type="ECO:0008006" key="4">
    <source>
        <dbReference type="Google" id="ProtNLM"/>
    </source>
</evidence>
<protein>
    <recommendedName>
        <fullName evidence="4">Small CPxCG-related zinc finger protein</fullName>
    </recommendedName>
</protein>
<evidence type="ECO:0000256" key="1">
    <source>
        <dbReference type="SAM" id="MobiDB-lite"/>
    </source>
</evidence>
<accession>A0A482XUL7</accession>
<organism evidence="2 3">
    <name type="scientific">Natrinema altunense</name>
    <dbReference type="NCBI Taxonomy" id="222984"/>
    <lineage>
        <taxon>Archaea</taxon>
        <taxon>Methanobacteriati</taxon>
        <taxon>Methanobacteriota</taxon>
        <taxon>Stenosarchaea group</taxon>
        <taxon>Halobacteria</taxon>
        <taxon>Halobacteriales</taxon>
        <taxon>Natrialbaceae</taxon>
        <taxon>Natrinema</taxon>
    </lineage>
</organism>
<dbReference type="EMBL" id="SHMR01000007">
    <property type="protein sequence ID" value="RZH66929.1"/>
    <property type="molecule type" value="Genomic_DNA"/>
</dbReference>
<sequence length="68" mass="7105">MSLSTLLDHLFSGTGSATDSPEAPRENGDDAPSVTVVHECRDCGTNVSAGTTRCPACESEDIVTYSIE</sequence>
<comment type="caution">
    <text evidence="2">The sequence shown here is derived from an EMBL/GenBank/DDBJ whole genome shotgun (WGS) entry which is preliminary data.</text>
</comment>
<dbReference type="Proteomes" id="UP000292704">
    <property type="component" value="Unassembled WGS sequence"/>
</dbReference>
<evidence type="ECO:0000313" key="2">
    <source>
        <dbReference type="EMBL" id="RZH66929.1"/>
    </source>
</evidence>
<dbReference type="RefSeq" id="WP_130171210.1">
    <property type="nucleotide sequence ID" value="NZ_SHMR01000007.1"/>
</dbReference>
<gene>
    <name evidence="2" type="ORF">ELS17_14225</name>
</gene>